<accession>D1AM76</accession>
<sequence>MKDSKVELSDKDLEVLLKEFTSFLDQKHSSGDKTTKGVGNLKYNICNTNKYVYKDFIVRGGIGQGNLRSGDLGMAFLYGKNTMKEGVYIWLTYRPESKEIIIKLGSSWTHDSKLKPEEKESFNNDWCNEEHKNNLNYRLLTKDISELLDIFLTDEKIQKFL</sequence>
<dbReference type="EMBL" id="CP001739">
    <property type="protein sequence ID" value="ACZ09450.1"/>
    <property type="molecule type" value="Genomic_DNA"/>
</dbReference>
<evidence type="ECO:0000313" key="1">
    <source>
        <dbReference type="EMBL" id="ACZ09450.1"/>
    </source>
</evidence>
<dbReference type="RefSeq" id="WP_012862044.1">
    <property type="nucleotide sequence ID" value="NC_013517.1"/>
</dbReference>
<proteinExistence type="predicted"/>
<dbReference type="STRING" id="526218.Sterm_2602"/>
<evidence type="ECO:0000313" key="2">
    <source>
        <dbReference type="Proteomes" id="UP000000845"/>
    </source>
</evidence>
<dbReference type="Gene3D" id="3.30.920.90">
    <property type="match status" value="1"/>
</dbReference>
<name>D1AM76_SEBTE</name>
<gene>
    <name evidence="1" type="ordered locus">Sterm_2602</name>
</gene>
<dbReference type="HOGENOM" id="CLU_1642539_0_0_0"/>
<reference evidence="2" key="1">
    <citation type="submission" date="2009-09" db="EMBL/GenBank/DDBJ databases">
        <title>The complete chromosome of Sebaldella termitidis ATCC 33386.</title>
        <authorList>
            <consortium name="US DOE Joint Genome Institute (JGI-PGF)"/>
            <person name="Lucas S."/>
            <person name="Copeland A."/>
            <person name="Lapidus A."/>
            <person name="Glavina del Rio T."/>
            <person name="Dalin E."/>
            <person name="Tice H."/>
            <person name="Bruce D."/>
            <person name="Goodwin L."/>
            <person name="Pitluck S."/>
            <person name="Kyrpides N."/>
            <person name="Mavromatis K."/>
            <person name="Ivanova N."/>
            <person name="Mikhailova N."/>
            <person name="Sims D."/>
            <person name="Meincke L."/>
            <person name="Brettin T."/>
            <person name="Detter J.C."/>
            <person name="Han C."/>
            <person name="Larimer F."/>
            <person name="Land M."/>
            <person name="Hauser L."/>
            <person name="Markowitz V."/>
            <person name="Cheng J.F."/>
            <person name="Hugenholtz P."/>
            <person name="Woyke T."/>
            <person name="Wu D."/>
            <person name="Eisen J.A."/>
        </authorList>
    </citation>
    <scope>NUCLEOTIDE SEQUENCE [LARGE SCALE GENOMIC DNA]</scope>
    <source>
        <strain evidence="2">ATCC 33386 / NCTC 11300</strain>
    </source>
</reference>
<dbReference type="Proteomes" id="UP000000845">
    <property type="component" value="Chromosome"/>
</dbReference>
<dbReference type="AlphaFoldDB" id="D1AM76"/>
<dbReference type="KEGG" id="str:Sterm_2602"/>
<reference evidence="1 2" key="2">
    <citation type="journal article" date="2010" name="Stand. Genomic Sci.">
        <title>Complete genome sequence of Sebaldella termitidis type strain (NCTC 11300).</title>
        <authorList>
            <person name="Harmon-Smith M."/>
            <person name="Celia L."/>
            <person name="Chertkov O."/>
            <person name="Lapidus A."/>
            <person name="Copeland A."/>
            <person name="Glavina Del Rio T."/>
            <person name="Nolan M."/>
            <person name="Lucas S."/>
            <person name="Tice H."/>
            <person name="Cheng J.F."/>
            <person name="Han C."/>
            <person name="Detter J.C."/>
            <person name="Bruce D."/>
            <person name="Goodwin L."/>
            <person name="Pitluck S."/>
            <person name="Pati A."/>
            <person name="Liolios K."/>
            <person name="Ivanova N."/>
            <person name="Mavromatis K."/>
            <person name="Mikhailova N."/>
            <person name="Chen A."/>
            <person name="Palaniappan K."/>
            <person name="Land M."/>
            <person name="Hauser L."/>
            <person name="Chang Y.J."/>
            <person name="Jeffries C.D."/>
            <person name="Brettin T."/>
            <person name="Goker M."/>
            <person name="Beck B."/>
            <person name="Bristow J."/>
            <person name="Eisen J.A."/>
            <person name="Markowitz V."/>
            <person name="Hugenholtz P."/>
            <person name="Kyrpides N.C."/>
            <person name="Klenk H.P."/>
            <person name="Chen F."/>
        </authorList>
    </citation>
    <scope>NUCLEOTIDE SEQUENCE [LARGE SCALE GENOMIC DNA]</scope>
    <source>
        <strain evidence="2">ATCC 33386 / NCTC 11300</strain>
    </source>
</reference>
<keyword evidence="2" id="KW-1185">Reference proteome</keyword>
<protein>
    <submittedName>
        <fullName evidence="1">Uncharacterized protein</fullName>
    </submittedName>
</protein>
<organism evidence="1 2">
    <name type="scientific">Sebaldella termitidis (strain ATCC 33386 / NCTC 11300)</name>
    <dbReference type="NCBI Taxonomy" id="526218"/>
    <lineage>
        <taxon>Bacteria</taxon>
        <taxon>Fusobacteriati</taxon>
        <taxon>Fusobacteriota</taxon>
        <taxon>Fusobacteriia</taxon>
        <taxon>Fusobacteriales</taxon>
        <taxon>Leptotrichiaceae</taxon>
        <taxon>Sebaldella</taxon>
    </lineage>
</organism>